<organism evidence="5 6">
    <name type="scientific">Muribaculum gordoncarteri</name>
    <dbReference type="NCBI Taxonomy" id="2530390"/>
    <lineage>
        <taxon>Bacteria</taxon>
        <taxon>Pseudomonadati</taxon>
        <taxon>Bacteroidota</taxon>
        <taxon>Bacteroidia</taxon>
        <taxon>Bacteroidales</taxon>
        <taxon>Muribaculaceae</taxon>
        <taxon>Muribaculum</taxon>
    </lineage>
</organism>
<gene>
    <name evidence="5" type="ORF">E7746_02675</name>
</gene>
<protein>
    <submittedName>
        <fullName evidence="5">AraC family transcriptional regulator</fullName>
    </submittedName>
</protein>
<dbReference type="InterPro" id="IPR018062">
    <property type="entry name" value="HTH_AraC-typ_CS"/>
</dbReference>
<name>A0A4P7VGQ1_9BACT</name>
<dbReference type="PROSITE" id="PS01124">
    <property type="entry name" value="HTH_ARAC_FAMILY_2"/>
    <property type="match status" value="1"/>
</dbReference>
<sequence>MTNEIKIDSIKRLNEYYEFEHLNPMITVGHYKGVLEPGVTTYEFGVYAIYIKETKGCKLNYGLTKYDFDEMSVTSFAPGQKVTSIMEEGMIQPRWSVLAFHPDFLARTPLGRKMSSYGFFSYSSNEALHLSKEEVELLGTVLSLIEREMKHSIDRHTRSIIISHIEVFLDYCLRFYERQFYTREIINNSVIEKFSAMLDSYIADDIQEHGLPTVAYFADKLNLSPGYFGELVKTSTGNTAKDMIAERLAGAARELLNDLTLSVTQIGDRLGFEYPQHFVRFFKRRTGRTPKEYREISAN</sequence>
<dbReference type="InterPro" id="IPR009057">
    <property type="entry name" value="Homeodomain-like_sf"/>
</dbReference>
<reference evidence="5 6" key="1">
    <citation type="submission" date="2019-02" db="EMBL/GenBank/DDBJ databases">
        <title>Isolation and identification of novel species under the genus Muribaculum.</title>
        <authorList>
            <person name="Miyake S."/>
            <person name="Ding Y."/>
            <person name="Low A."/>
            <person name="Soh M."/>
            <person name="Seedorf H."/>
        </authorList>
    </citation>
    <scope>NUCLEOTIDE SEQUENCE [LARGE SCALE GENOMIC DNA]</scope>
    <source>
        <strain evidence="5 6">TLL-A4</strain>
    </source>
</reference>
<accession>A0A4P7VGQ1</accession>
<dbReference type="SMART" id="SM00342">
    <property type="entry name" value="HTH_ARAC"/>
    <property type="match status" value="1"/>
</dbReference>
<keyword evidence="1" id="KW-0805">Transcription regulation</keyword>
<dbReference type="PROSITE" id="PS00041">
    <property type="entry name" value="HTH_ARAC_FAMILY_1"/>
    <property type="match status" value="1"/>
</dbReference>
<evidence type="ECO:0000256" key="1">
    <source>
        <dbReference type="ARBA" id="ARBA00023015"/>
    </source>
</evidence>
<dbReference type="InterPro" id="IPR020449">
    <property type="entry name" value="Tscrpt_reg_AraC-type_HTH"/>
</dbReference>
<keyword evidence="6" id="KW-1185">Reference proteome</keyword>
<dbReference type="GO" id="GO:0003700">
    <property type="term" value="F:DNA-binding transcription factor activity"/>
    <property type="evidence" value="ECO:0007669"/>
    <property type="project" value="InterPro"/>
</dbReference>
<keyword evidence="3" id="KW-0804">Transcription</keyword>
<dbReference type="PANTHER" id="PTHR43280:SF32">
    <property type="entry name" value="TRANSCRIPTIONAL REGULATORY PROTEIN"/>
    <property type="match status" value="1"/>
</dbReference>
<dbReference type="Proteomes" id="UP000297031">
    <property type="component" value="Chromosome"/>
</dbReference>
<dbReference type="Gene3D" id="1.10.10.60">
    <property type="entry name" value="Homeodomain-like"/>
    <property type="match status" value="1"/>
</dbReference>
<dbReference type="OrthoDB" id="2600165at2"/>
<dbReference type="PANTHER" id="PTHR43280">
    <property type="entry name" value="ARAC-FAMILY TRANSCRIPTIONAL REGULATOR"/>
    <property type="match status" value="1"/>
</dbReference>
<dbReference type="AlphaFoldDB" id="A0A4P7VGQ1"/>
<dbReference type="Pfam" id="PF12833">
    <property type="entry name" value="HTH_18"/>
    <property type="match status" value="1"/>
</dbReference>
<dbReference type="PRINTS" id="PR00032">
    <property type="entry name" value="HTHARAC"/>
</dbReference>
<feature type="domain" description="HTH araC/xylS-type" evidence="4">
    <location>
        <begin position="196"/>
        <end position="296"/>
    </location>
</feature>
<evidence type="ECO:0000256" key="2">
    <source>
        <dbReference type="ARBA" id="ARBA00023125"/>
    </source>
</evidence>
<dbReference type="KEGG" id="mgod:E7746_02675"/>
<dbReference type="InterPro" id="IPR018060">
    <property type="entry name" value="HTH_AraC"/>
</dbReference>
<dbReference type="RefSeq" id="WP_136409747.1">
    <property type="nucleotide sequence ID" value="NZ_CP039393.1"/>
</dbReference>
<dbReference type="GO" id="GO:0043565">
    <property type="term" value="F:sequence-specific DNA binding"/>
    <property type="evidence" value="ECO:0007669"/>
    <property type="project" value="InterPro"/>
</dbReference>
<dbReference type="EMBL" id="CP039393">
    <property type="protein sequence ID" value="QCD34856.1"/>
    <property type="molecule type" value="Genomic_DNA"/>
</dbReference>
<dbReference type="SUPFAM" id="SSF46689">
    <property type="entry name" value="Homeodomain-like"/>
    <property type="match status" value="1"/>
</dbReference>
<proteinExistence type="predicted"/>
<keyword evidence="2" id="KW-0238">DNA-binding</keyword>
<evidence type="ECO:0000313" key="6">
    <source>
        <dbReference type="Proteomes" id="UP000297031"/>
    </source>
</evidence>
<evidence type="ECO:0000259" key="4">
    <source>
        <dbReference type="PROSITE" id="PS01124"/>
    </source>
</evidence>
<evidence type="ECO:0000256" key="3">
    <source>
        <dbReference type="ARBA" id="ARBA00023163"/>
    </source>
</evidence>
<evidence type="ECO:0000313" key="5">
    <source>
        <dbReference type="EMBL" id="QCD34856.1"/>
    </source>
</evidence>